<keyword evidence="4" id="KW-1185">Reference proteome</keyword>
<sequence length="192" mass="20251">MDQHTPYGTRLPRTSAHSGPGRAVALAVVGALCLLLWAATLPRVGTAVAQTGRPGYDAQVVSCPQPGGFIGRCEIAVTRDGQEIRTSLADPGMMIPQAGDRLTVSLDEDGTARPAGWRPWATAGLLVALSLALTRATISRMQDAMLAYAVDEDEFAERPSHDNSLPGDGRDASEDTSGEDVARRSRPDQDAA</sequence>
<keyword evidence="2" id="KW-0812">Transmembrane</keyword>
<dbReference type="Proteomes" id="UP000008495">
    <property type="component" value="Unassembled WGS sequence"/>
</dbReference>
<gene>
    <name evidence="3" type="ORF">AUCHE_24_00520</name>
</gene>
<dbReference type="EMBL" id="BAGZ01000024">
    <property type="protein sequence ID" value="GAB79397.1"/>
    <property type="molecule type" value="Genomic_DNA"/>
</dbReference>
<feature type="transmembrane region" description="Helical" evidence="2">
    <location>
        <begin position="120"/>
        <end position="138"/>
    </location>
</feature>
<evidence type="ECO:0000313" key="3">
    <source>
        <dbReference type="EMBL" id="GAB79397.1"/>
    </source>
</evidence>
<evidence type="ECO:0000256" key="2">
    <source>
        <dbReference type="SAM" id="Phobius"/>
    </source>
</evidence>
<dbReference type="RefSeq" id="WP_006504155.1">
    <property type="nucleotide sequence ID" value="NZ_BAGZ01000024.1"/>
</dbReference>
<protein>
    <submittedName>
        <fullName evidence="3">Uncharacterized protein</fullName>
    </submittedName>
</protein>
<keyword evidence="2" id="KW-1133">Transmembrane helix</keyword>
<reference evidence="3 4" key="1">
    <citation type="submission" date="2012-08" db="EMBL/GenBank/DDBJ databases">
        <title>Whole genome shotgun sequence of Austwickia chelonae NBRC 105200.</title>
        <authorList>
            <person name="Yoshida I."/>
            <person name="Hosoyama A."/>
            <person name="Tsuchikane K."/>
            <person name="Katsumata H."/>
            <person name="Ando Y."/>
            <person name="Ohji S."/>
            <person name="Hamada M."/>
            <person name="Tamura T."/>
            <person name="Yamazoe A."/>
            <person name="Yamazaki S."/>
            <person name="Fujita N."/>
        </authorList>
    </citation>
    <scope>NUCLEOTIDE SEQUENCE [LARGE SCALE GENOMIC DNA]</scope>
    <source>
        <strain evidence="3 4">NBRC 105200</strain>
    </source>
</reference>
<organism evidence="3 4">
    <name type="scientific">Austwickia chelonae NBRC 105200</name>
    <dbReference type="NCBI Taxonomy" id="1184607"/>
    <lineage>
        <taxon>Bacteria</taxon>
        <taxon>Bacillati</taxon>
        <taxon>Actinomycetota</taxon>
        <taxon>Actinomycetes</taxon>
        <taxon>Micrococcales</taxon>
        <taxon>Dermatophilaceae</taxon>
        <taxon>Austwickia</taxon>
    </lineage>
</organism>
<comment type="caution">
    <text evidence="3">The sequence shown here is derived from an EMBL/GenBank/DDBJ whole genome shotgun (WGS) entry which is preliminary data.</text>
</comment>
<evidence type="ECO:0000313" key="4">
    <source>
        <dbReference type="Proteomes" id="UP000008495"/>
    </source>
</evidence>
<keyword evidence="2" id="KW-0472">Membrane</keyword>
<dbReference type="OrthoDB" id="9936286at2"/>
<evidence type="ECO:0000256" key="1">
    <source>
        <dbReference type="SAM" id="MobiDB-lite"/>
    </source>
</evidence>
<proteinExistence type="predicted"/>
<feature type="region of interest" description="Disordered" evidence="1">
    <location>
        <begin position="154"/>
        <end position="192"/>
    </location>
</feature>
<feature type="transmembrane region" description="Helical" evidence="2">
    <location>
        <begin position="21"/>
        <end position="39"/>
    </location>
</feature>
<accession>K6WC28</accession>
<dbReference type="eggNOG" id="ENOG50329AV">
    <property type="taxonomic scope" value="Bacteria"/>
</dbReference>
<name>K6WC28_9MICO</name>
<dbReference type="AlphaFoldDB" id="K6WC28"/>
<feature type="compositionally biased region" description="Basic and acidic residues" evidence="1">
    <location>
        <begin position="180"/>
        <end position="192"/>
    </location>
</feature>